<comment type="catalytic activity">
    <reaction evidence="1 7">
        <text>5-hydroxyisourate + H2O = 5-hydroxy-2-oxo-4-ureido-2,5-dihydro-1H-imidazole-5-carboxylate + H(+)</text>
        <dbReference type="Rhea" id="RHEA:23736"/>
        <dbReference type="ChEBI" id="CHEBI:15377"/>
        <dbReference type="ChEBI" id="CHEBI:15378"/>
        <dbReference type="ChEBI" id="CHEBI:18072"/>
        <dbReference type="ChEBI" id="CHEBI:58639"/>
        <dbReference type="EC" id="3.5.2.17"/>
    </reaction>
</comment>
<comment type="function">
    <text evidence="2">Catalyzes the hydrolysis of 5-hydroxyisourate (HIU) to 2-oxo-4-hydroxy-4-carboxy-5-ureidoimidazoline (OHCU).</text>
</comment>
<reference evidence="9 10" key="1">
    <citation type="submission" date="2018-07" db="EMBL/GenBank/DDBJ databases">
        <title>Genome sequence of Nitratireductor thuwali#1536.</title>
        <authorList>
            <person name="Michoud G."/>
            <person name="Merlino G."/>
            <person name="Sefrji F.O."/>
            <person name="Daffonchio D."/>
        </authorList>
    </citation>
    <scope>NUCLEOTIDE SEQUENCE [LARGE SCALE GENOMIC DNA]</scope>
    <source>
        <strain evidence="10">Nit1536</strain>
    </source>
</reference>
<dbReference type="Gene3D" id="2.60.40.180">
    <property type="entry name" value="Transthyretin/hydroxyisourate hydrolase domain"/>
    <property type="match status" value="1"/>
</dbReference>
<evidence type="ECO:0000256" key="2">
    <source>
        <dbReference type="ARBA" id="ARBA00002704"/>
    </source>
</evidence>
<keyword evidence="5 7" id="KW-0659">Purine metabolism</keyword>
<protein>
    <recommendedName>
        <fullName evidence="7">5-hydroxyisourate hydrolase</fullName>
        <shortName evidence="7">HIU hydrolase</shortName>
        <shortName evidence="7">HIUHase</shortName>
        <ecNumber evidence="7">3.5.2.17</ecNumber>
    </recommendedName>
</protein>
<gene>
    <name evidence="9" type="primary">pucM</name>
    <name evidence="9" type="ORF">NTH_01408</name>
</gene>
<dbReference type="EC" id="3.5.2.17" evidence="7"/>
<comment type="similarity">
    <text evidence="3 7">Belongs to the transthyretin family. 5-hydroxyisourate hydrolase subfamily.</text>
</comment>
<keyword evidence="6 7" id="KW-0378">Hydrolase</keyword>
<proteinExistence type="inferred from homology"/>
<dbReference type="SUPFAM" id="SSF49472">
    <property type="entry name" value="Transthyretin (synonym: prealbumin)"/>
    <property type="match status" value="1"/>
</dbReference>
<name>A0ABY5MFY6_9HYPH</name>
<dbReference type="NCBIfam" id="TIGR02962">
    <property type="entry name" value="hdxy_isourate"/>
    <property type="match status" value="1"/>
</dbReference>
<dbReference type="InterPro" id="IPR036817">
    <property type="entry name" value="Transthyretin/HIU_hydrolase_sf"/>
</dbReference>
<dbReference type="InterPro" id="IPR023416">
    <property type="entry name" value="Transthyretin/HIU_hydrolase_d"/>
</dbReference>
<dbReference type="PANTHER" id="PTHR10395">
    <property type="entry name" value="URICASE AND TRANSTHYRETIN-RELATED"/>
    <property type="match status" value="1"/>
</dbReference>
<dbReference type="InterPro" id="IPR023418">
    <property type="entry name" value="Thyroxine_BS"/>
</dbReference>
<organism evidence="9 10">
    <name type="scientific">Nitratireductor thuwali</name>
    <dbReference type="NCBI Taxonomy" id="2267699"/>
    <lineage>
        <taxon>Bacteria</taxon>
        <taxon>Pseudomonadati</taxon>
        <taxon>Pseudomonadota</taxon>
        <taxon>Alphaproteobacteria</taxon>
        <taxon>Hyphomicrobiales</taxon>
        <taxon>Phyllobacteriaceae</taxon>
        <taxon>Nitratireductor</taxon>
    </lineage>
</organism>
<dbReference type="EMBL" id="CP030941">
    <property type="protein sequence ID" value="UUP16958.1"/>
    <property type="molecule type" value="Genomic_DNA"/>
</dbReference>
<evidence type="ECO:0000259" key="8">
    <source>
        <dbReference type="Pfam" id="PF00576"/>
    </source>
</evidence>
<comment type="subunit">
    <text evidence="4 7">Homotetramer.</text>
</comment>
<dbReference type="CDD" id="cd05822">
    <property type="entry name" value="TLP_HIUase"/>
    <property type="match status" value="1"/>
</dbReference>
<dbReference type="PANTHER" id="PTHR10395:SF7">
    <property type="entry name" value="5-HYDROXYISOURATE HYDROLASE"/>
    <property type="match status" value="1"/>
</dbReference>
<dbReference type="Proteomes" id="UP001342418">
    <property type="component" value="Chromosome"/>
</dbReference>
<evidence type="ECO:0000256" key="3">
    <source>
        <dbReference type="ARBA" id="ARBA00009850"/>
    </source>
</evidence>
<dbReference type="PROSITE" id="PS00768">
    <property type="entry name" value="TRANSTHYRETIN_1"/>
    <property type="match status" value="1"/>
</dbReference>
<evidence type="ECO:0000256" key="4">
    <source>
        <dbReference type="ARBA" id="ARBA00011881"/>
    </source>
</evidence>
<dbReference type="GO" id="GO:0033971">
    <property type="term" value="F:hydroxyisourate hydrolase activity"/>
    <property type="evidence" value="ECO:0007669"/>
    <property type="project" value="UniProtKB-EC"/>
</dbReference>
<evidence type="ECO:0000313" key="9">
    <source>
        <dbReference type="EMBL" id="UUP16958.1"/>
    </source>
</evidence>
<evidence type="ECO:0000256" key="1">
    <source>
        <dbReference type="ARBA" id="ARBA00001043"/>
    </source>
</evidence>
<dbReference type="Pfam" id="PF00576">
    <property type="entry name" value="Transthyretin"/>
    <property type="match status" value="1"/>
</dbReference>
<dbReference type="PROSITE" id="PS00769">
    <property type="entry name" value="TRANSTHYRETIN_2"/>
    <property type="match status" value="1"/>
</dbReference>
<sequence>MNAKGYQMGKPAEGRLTTHVLDTASGQPAAGMEIALYRFNGEGRTHLKTVTTNADGRCDAPLLEGGAFAPGEYELIFEVGNYLRKQGVTLPAPAFLDRVPIRFGIADDVHYHVPLLVSPYGYSTYRGS</sequence>
<evidence type="ECO:0000256" key="6">
    <source>
        <dbReference type="ARBA" id="ARBA00022801"/>
    </source>
</evidence>
<dbReference type="InterPro" id="IPR014306">
    <property type="entry name" value="Hydroxyisourate_hydrolase"/>
</dbReference>
<evidence type="ECO:0000256" key="5">
    <source>
        <dbReference type="ARBA" id="ARBA00022631"/>
    </source>
</evidence>
<keyword evidence="10" id="KW-1185">Reference proteome</keyword>
<evidence type="ECO:0000313" key="10">
    <source>
        <dbReference type="Proteomes" id="UP001342418"/>
    </source>
</evidence>
<dbReference type="InterPro" id="IPR023419">
    <property type="entry name" value="Transthyretin_CS"/>
</dbReference>
<accession>A0ABY5MFY6</accession>
<feature type="domain" description="Transthyretin/hydroxyisourate hydrolase" evidence="8">
    <location>
        <begin position="16"/>
        <end position="127"/>
    </location>
</feature>
<evidence type="ECO:0000256" key="7">
    <source>
        <dbReference type="RuleBase" id="RU361270"/>
    </source>
</evidence>